<dbReference type="VEuPathDB" id="FungiDB:AB675_11413"/>
<reference evidence="3 4" key="1">
    <citation type="submission" date="2015-06" db="EMBL/GenBank/DDBJ databases">
        <title>Draft genome of the ant-associated black yeast Phialophora attae CBS 131958.</title>
        <authorList>
            <person name="Moreno L.F."/>
            <person name="Stielow B.J."/>
            <person name="de Hoog S."/>
            <person name="Vicente V.A."/>
            <person name="Weiss V.A."/>
            <person name="de Vries M."/>
            <person name="Cruz L.M."/>
            <person name="Souza E.M."/>
        </authorList>
    </citation>
    <scope>NUCLEOTIDE SEQUENCE [LARGE SCALE GENOMIC DNA]</scope>
    <source>
        <strain evidence="3 4">CBS 131958</strain>
    </source>
</reference>
<keyword evidence="4" id="KW-1185">Reference proteome</keyword>
<name>A0A0N1H990_9EURO</name>
<dbReference type="EMBL" id="LFJN01000013">
    <property type="protein sequence ID" value="KPI40047.1"/>
    <property type="molecule type" value="Genomic_DNA"/>
</dbReference>
<dbReference type="STRING" id="1664694.A0A0N1H990"/>
<feature type="chain" id="PRO_5005873178" evidence="2">
    <location>
        <begin position="20"/>
        <end position="141"/>
    </location>
</feature>
<accession>A0A0N1H990</accession>
<feature type="transmembrane region" description="Helical" evidence="1">
    <location>
        <begin position="122"/>
        <end position="140"/>
    </location>
</feature>
<feature type="signal peptide" evidence="2">
    <location>
        <begin position="1"/>
        <end position="19"/>
    </location>
</feature>
<evidence type="ECO:0000256" key="2">
    <source>
        <dbReference type="SAM" id="SignalP"/>
    </source>
</evidence>
<dbReference type="GeneID" id="28732138"/>
<dbReference type="Gene3D" id="3.40.50.300">
    <property type="entry name" value="P-loop containing nucleotide triphosphate hydrolases"/>
    <property type="match status" value="1"/>
</dbReference>
<keyword evidence="1" id="KW-0812">Transmembrane</keyword>
<dbReference type="AlphaFoldDB" id="A0A0N1H990"/>
<dbReference type="PANTHER" id="PTHR36978:SF3">
    <property type="entry name" value="P-LOOP CONTAINING NUCLEOSIDE TRIPHOSPHATE HYDROLASE PROTEIN"/>
    <property type="match status" value="1"/>
</dbReference>
<keyword evidence="1" id="KW-1133">Transmembrane helix</keyword>
<dbReference type="Pfam" id="PF17784">
    <property type="entry name" value="Sulfotransfer_4"/>
    <property type="match status" value="1"/>
</dbReference>
<dbReference type="RefSeq" id="XP_018000010.1">
    <property type="nucleotide sequence ID" value="XM_018140258.1"/>
</dbReference>
<keyword evidence="2" id="KW-0732">Signal</keyword>
<evidence type="ECO:0000313" key="3">
    <source>
        <dbReference type="EMBL" id="KPI40047.1"/>
    </source>
</evidence>
<evidence type="ECO:0000313" key="4">
    <source>
        <dbReference type="Proteomes" id="UP000038010"/>
    </source>
</evidence>
<protein>
    <submittedName>
        <fullName evidence="3">Uncharacterized protein</fullName>
    </submittedName>
</protein>
<gene>
    <name evidence="3" type="ORF">AB675_11413</name>
</gene>
<keyword evidence="1" id="KW-0472">Membrane</keyword>
<dbReference type="OrthoDB" id="408152at2759"/>
<sequence length="141" mass="15853">MATVISPWILGGLFFWVKGARHMPRIYDGMECVWAWRYGPGADLKVTAEAGVAWDRHVEQLKECVPKDQLVFYDVREGWGPLCKALGVPESKVKGVPFPRVNDKESLEKHFEGLAKQGIQRWLMFVAVLVGVGALASRWLA</sequence>
<dbReference type="Proteomes" id="UP000038010">
    <property type="component" value="Unassembled WGS sequence"/>
</dbReference>
<dbReference type="InterPro" id="IPR027417">
    <property type="entry name" value="P-loop_NTPase"/>
</dbReference>
<dbReference type="PANTHER" id="PTHR36978">
    <property type="entry name" value="P-LOOP CONTAINING NUCLEOTIDE TRIPHOSPHATE HYDROLASE"/>
    <property type="match status" value="1"/>
</dbReference>
<comment type="caution">
    <text evidence="3">The sequence shown here is derived from an EMBL/GenBank/DDBJ whole genome shotgun (WGS) entry which is preliminary data.</text>
</comment>
<organism evidence="3 4">
    <name type="scientific">Cyphellophora attinorum</name>
    <dbReference type="NCBI Taxonomy" id="1664694"/>
    <lineage>
        <taxon>Eukaryota</taxon>
        <taxon>Fungi</taxon>
        <taxon>Dikarya</taxon>
        <taxon>Ascomycota</taxon>
        <taxon>Pezizomycotina</taxon>
        <taxon>Eurotiomycetes</taxon>
        <taxon>Chaetothyriomycetidae</taxon>
        <taxon>Chaetothyriales</taxon>
        <taxon>Cyphellophoraceae</taxon>
        <taxon>Cyphellophora</taxon>
    </lineage>
</organism>
<dbReference type="InterPro" id="IPR040632">
    <property type="entry name" value="Sulfotransfer_4"/>
</dbReference>
<evidence type="ECO:0000256" key="1">
    <source>
        <dbReference type="SAM" id="Phobius"/>
    </source>
</evidence>
<proteinExistence type="predicted"/>